<comment type="subcellular location">
    <subcellularLocation>
        <location evidence="1">Fimbrium</location>
    </subcellularLocation>
</comment>
<dbReference type="Gene3D" id="2.60.40.3690">
    <property type="match status" value="1"/>
</dbReference>
<name>A0A120A1H5_BACSE</name>
<evidence type="ECO:0000313" key="7">
    <source>
        <dbReference type="EMBL" id="KAB5311276.1"/>
    </source>
</evidence>
<comment type="caution">
    <text evidence="8">The sequence shown here is derived from an EMBL/GenBank/DDBJ whole genome shotgun (WGS) entry which is preliminary data.</text>
</comment>
<organism evidence="8 9">
    <name type="scientific">Bacteroides stercoris</name>
    <dbReference type="NCBI Taxonomy" id="46506"/>
    <lineage>
        <taxon>Bacteria</taxon>
        <taxon>Pseudomonadati</taxon>
        <taxon>Bacteroidota</taxon>
        <taxon>Bacteroidia</taxon>
        <taxon>Bacteroidales</taxon>
        <taxon>Bacteroidaceae</taxon>
        <taxon>Bacteroides</taxon>
    </lineage>
</organism>
<keyword evidence="3" id="KW-0732">Signal</keyword>
<feature type="domain" description="Major fimbrial subunit protein N-terminal" evidence="5">
    <location>
        <begin position="40"/>
        <end position="166"/>
    </location>
</feature>
<keyword evidence="9" id="KW-1185">Reference proteome</keyword>
<evidence type="ECO:0000256" key="3">
    <source>
        <dbReference type="ARBA" id="ARBA00022729"/>
    </source>
</evidence>
<dbReference type="GO" id="GO:0009289">
    <property type="term" value="C:pilus"/>
    <property type="evidence" value="ECO:0007669"/>
    <property type="project" value="UniProtKB-SubCell"/>
</dbReference>
<dbReference type="AlphaFoldDB" id="A0A120A1H5"/>
<evidence type="ECO:0000313" key="8">
    <source>
        <dbReference type="EMBL" id="KWR53621.1"/>
    </source>
</evidence>
<reference evidence="8" key="2">
    <citation type="submission" date="2016-01" db="EMBL/GenBank/DDBJ databases">
        <authorList>
            <person name="McClelland M."/>
            <person name="Jain A."/>
            <person name="Saraogi P."/>
            <person name="Mendelson R."/>
            <person name="Westerman R."/>
            <person name="SanMiguel P."/>
            <person name="Csonka L."/>
        </authorList>
    </citation>
    <scope>NUCLEOTIDE SEQUENCE</scope>
    <source>
        <strain evidence="8">CL09T03C01</strain>
    </source>
</reference>
<accession>A0A120A1H5</accession>
<evidence type="ECO:0000259" key="6">
    <source>
        <dbReference type="Pfam" id="PF22492"/>
    </source>
</evidence>
<dbReference type="Pfam" id="PF06321">
    <property type="entry name" value="P_gingi_FimA"/>
    <property type="match status" value="1"/>
</dbReference>
<evidence type="ECO:0000313" key="9">
    <source>
        <dbReference type="Proteomes" id="UP000056419"/>
    </source>
</evidence>
<comment type="similarity">
    <text evidence="2">Belongs to the bacteroidetes fimbrillin superfamily. FimA/Mfa1 family.</text>
</comment>
<dbReference type="Proteomes" id="UP000467334">
    <property type="component" value="Unassembled WGS sequence"/>
</dbReference>
<evidence type="ECO:0000256" key="4">
    <source>
        <dbReference type="ARBA" id="ARBA00023263"/>
    </source>
</evidence>
<dbReference type="InterPro" id="IPR029141">
    <property type="entry name" value="FimA_N"/>
</dbReference>
<sequence length="371" mass="39714">MKTNNFLWATLATAILTLTGCSSDDNELTVPQLQDKTALLELRLIGNGINTKATGDNLPTQAEENTVKYFTVAIFNSDNTVNTLHTVTENTASATTISCTPATDCTGIVVANAPSDSYFTGVLNKDDFLKKTIALADAQTKDCLPMSGNIKDKNGNTTFTLSAGDNDGITAQLSRLVARVSISSIKTDFDPKGQYSAASYELKNIFVRNAIKEVIPGTGEYSTTKMETPAYLSGNYDSSNGTADYLANTINPATDVKTEHQTNYWFYVLPNEETTHTALVLEGTFKKNADDTGSTIYYPIIINKSQSGTTITGGSGTGTSNIARNTTYSIKATIKSIGIADPMGDITPTSLQLTVSVADWALNIAQDVTFE</sequence>
<dbReference type="PATRIC" id="fig|46506.5.peg.2630"/>
<dbReference type="EMBL" id="LRGC01000012">
    <property type="protein sequence ID" value="KWR53621.1"/>
    <property type="molecule type" value="Genomic_DNA"/>
</dbReference>
<evidence type="ECO:0000259" key="5">
    <source>
        <dbReference type="Pfam" id="PF06321"/>
    </source>
</evidence>
<keyword evidence="4" id="KW-0281">Fimbrium</keyword>
<proteinExistence type="inferred from homology"/>
<dbReference type="RefSeq" id="WP_060386172.1">
    <property type="nucleotide sequence ID" value="NZ_CP081913.1"/>
</dbReference>
<dbReference type="PROSITE" id="PS51257">
    <property type="entry name" value="PROKAR_LIPOPROTEIN"/>
    <property type="match status" value="1"/>
</dbReference>
<dbReference type="Proteomes" id="UP000056419">
    <property type="component" value="Unassembled WGS sequence"/>
</dbReference>
<dbReference type="STRING" id="46506.AA415_02450"/>
<dbReference type="EMBL" id="WCLE01000039">
    <property type="protein sequence ID" value="KAB5311276.1"/>
    <property type="molecule type" value="Genomic_DNA"/>
</dbReference>
<gene>
    <name evidence="8" type="ORF">AA415_02450</name>
    <name evidence="7" type="ORF">F9958_14550</name>
</gene>
<evidence type="ECO:0000256" key="1">
    <source>
        <dbReference type="ARBA" id="ARBA00004561"/>
    </source>
</evidence>
<dbReference type="InterPro" id="IPR053878">
    <property type="entry name" value="FimA_C"/>
</dbReference>
<reference evidence="7 10" key="3">
    <citation type="journal article" date="2019" name="Nat. Med.">
        <title>A library of human gut bacterial isolates paired with longitudinal multiomics data enables mechanistic microbiome research.</title>
        <authorList>
            <person name="Poyet M."/>
            <person name="Groussin M."/>
            <person name="Gibbons S.M."/>
            <person name="Avila-Pacheco J."/>
            <person name="Jiang X."/>
            <person name="Kearney S.M."/>
            <person name="Perrotta A.R."/>
            <person name="Berdy B."/>
            <person name="Zhao S."/>
            <person name="Lieberman T.D."/>
            <person name="Swanson P.K."/>
            <person name="Smith M."/>
            <person name="Roesemann S."/>
            <person name="Alexander J.E."/>
            <person name="Rich S.A."/>
            <person name="Livny J."/>
            <person name="Vlamakis H."/>
            <person name="Clish C."/>
            <person name="Bullock K."/>
            <person name="Deik A."/>
            <person name="Scott J."/>
            <person name="Pierce K.A."/>
            <person name="Xavier R.J."/>
            <person name="Alm E.J."/>
        </authorList>
    </citation>
    <scope>NUCLEOTIDE SEQUENCE [LARGE SCALE GENOMIC DNA]</scope>
    <source>
        <strain evidence="7 10">BIOML-A6</strain>
    </source>
</reference>
<reference evidence="8 9" key="1">
    <citation type="journal article" date="2016" name="BMC Genomics">
        <title>Type VI secretion systems of human gut Bacteroidales segregate into three genetic architectures, two of which are contained on mobile genetic elements.</title>
        <authorList>
            <person name="Coyne M.J."/>
            <person name="Roelofs K.G."/>
            <person name="Comstock L.E."/>
        </authorList>
    </citation>
    <scope>NUCLEOTIDE SEQUENCE [LARGE SCALE GENOMIC DNA]</scope>
    <source>
        <strain evidence="8 9">CL09T03C01</strain>
    </source>
</reference>
<protein>
    <submittedName>
        <fullName evidence="8">FimA-like major fimbrial subunit protein</fullName>
    </submittedName>
</protein>
<evidence type="ECO:0000256" key="2">
    <source>
        <dbReference type="ARBA" id="ARBA00006011"/>
    </source>
</evidence>
<dbReference type="Gene3D" id="2.60.40.2580">
    <property type="match status" value="1"/>
</dbReference>
<feature type="domain" description="Major fimbrium subunit FimA C-terminal" evidence="6">
    <location>
        <begin position="291"/>
        <end position="360"/>
    </location>
</feature>
<dbReference type="Pfam" id="PF22492">
    <property type="entry name" value="FimA4_C"/>
    <property type="match status" value="1"/>
</dbReference>
<evidence type="ECO:0000313" key="10">
    <source>
        <dbReference type="Proteomes" id="UP000467334"/>
    </source>
</evidence>